<dbReference type="AlphaFoldDB" id="A0A7W7C706"/>
<dbReference type="GO" id="GO:0008270">
    <property type="term" value="F:zinc ion binding"/>
    <property type="evidence" value="ECO:0007669"/>
    <property type="project" value="InterPro"/>
</dbReference>
<dbReference type="CDD" id="cd06583">
    <property type="entry name" value="PGRP"/>
    <property type="match status" value="1"/>
</dbReference>
<dbReference type="GO" id="GO:0009253">
    <property type="term" value="P:peptidoglycan catabolic process"/>
    <property type="evidence" value="ECO:0007669"/>
    <property type="project" value="InterPro"/>
</dbReference>
<dbReference type="PROSITE" id="PS51318">
    <property type="entry name" value="TAT"/>
    <property type="match status" value="1"/>
</dbReference>
<evidence type="ECO:0000256" key="2">
    <source>
        <dbReference type="SAM" id="SignalP"/>
    </source>
</evidence>
<gene>
    <name evidence="4" type="ORF">HNR67_000684</name>
</gene>
<dbReference type="Proteomes" id="UP000533598">
    <property type="component" value="Unassembled WGS sequence"/>
</dbReference>
<comment type="similarity">
    <text evidence="1">Belongs to the N-acetylmuramoyl-L-alanine amidase 2 family.</text>
</comment>
<keyword evidence="2" id="KW-0732">Signal</keyword>
<dbReference type="InterPro" id="IPR036505">
    <property type="entry name" value="Amidase/PGRP_sf"/>
</dbReference>
<dbReference type="Pfam" id="PF01510">
    <property type="entry name" value="Amidase_2"/>
    <property type="match status" value="1"/>
</dbReference>
<protein>
    <recommendedName>
        <fullName evidence="3">Peptidoglycan recognition protein family domain-containing protein</fullName>
    </recommendedName>
</protein>
<feature type="signal peptide" evidence="2">
    <location>
        <begin position="1"/>
        <end position="27"/>
    </location>
</feature>
<proteinExistence type="inferred from homology"/>
<reference evidence="4 5" key="1">
    <citation type="submission" date="2020-08" db="EMBL/GenBank/DDBJ databases">
        <title>Sequencing the genomes of 1000 actinobacteria strains.</title>
        <authorList>
            <person name="Klenk H.-P."/>
        </authorList>
    </citation>
    <scope>NUCLEOTIDE SEQUENCE [LARGE SCALE GENOMIC DNA]</scope>
    <source>
        <strain evidence="4 5">DSM 44230</strain>
    </source>
</reference>
<dbReference type="EMBL" id="JACHMH010000001">
    <property type="protein sequence ID" value="MBB4674566.1"/>
    <property type="molecule type" value="Genomic_DNA"/>
</dbReference>
<dbReference type="SUPFAM" id="SSF55846">
    <property type="entry name" value="N-acetylmuramoyl-L-alanine amidase-like"/>
    <property type="match status" value="1"/>
</dbReference>
<dbReference type="PANTHER" id="PTHR11022">
    <property type="entry name" value="PEPTIDOGLYCAN RECOGNITION PROTEIN"/>
    <property type="match status" value="1"/>
</dbReference>
<dbReference type="RefSeq" id="WP_185000669.1">
    <property type="nucleotide sequence ID" value="NZ_BAAAUI010000003.1"/>
</dbReference>
<evidence type="ECO:0000313" key="4">
    <source>
        <dbReference type="EMBL" id="MBB4674566.1"/>
    </source>
</evidence>
<keyword evidence="5" id="KW-1185">Reference proteome</keyword>
<dbReference type="GO" id="GO:0008745">
    <property type="term" value="F:N-acetylmuramoyl-L-alanine amidase activity"/>
    <property type="evidence" value="ECO:0007669"/>
    <property type="project" value="InterPro"/>
</dbReference>
<organism evidence="4 5">
    <name type="scientific">Crossiella cryophila</name>
    <dbReference type="NCBI Taxonomy" id="43355"/>
    <lineage>
        <taxon>Bacteria</taxon>
        <taxon>Bacillati</taxon>
        <taxon>Actinomycetota</taxon>
        <taxon>Actinomycetes</taxon>
        <taxon>Pseudonocardiales</taxon>
        <taxon>Pseudonocardiaceae</taxon>
        <taxon>Crossiella</taxon>
    </lineage>
</organism>
<name>A0A7W7C706_9PSEU</name>
<feature type="chain" id="PRO_5030741140" description="Peptidoglycan recognition protein family domain-containing protein" evidence="2">
    <location>
        <begin position="28"/>
        <end position="251"/>
    </location>
</feature>
<feature type="domain" description="Peptidoglycan recognition protein family" evidence="3">
    <location>
        <begin position="46"/>
        <end position="208"/>
    </location>
</feature>
<sequence length="251" mass="26480">MTTRRALLTGLAGVAGAVLTGAGPAWAGSRQPPAELTAPGRPELAVRLRARAEWGADEKLRFGAKGEVWPATFSPVQCLTVHHSAIGVGADRAAAVRAIYHGHTVANGWGDIGYHLLIDPEGTLYQGRHTGGPAVFRQPPVNGRAETVTAGHVRGHNPGNIGICLLGDFTGGQPDPRAVGTLTRTLAALSLLCGLDPLARLNYHNVENGQRFDGPVLARHRDWVATQCPGNAFAGGFEPVRQEVARLVRGR</sequence>
<evidence type="ECO:0000256" key="1">
    <source>
        <dbReference type="ARBA" id="ARBA00007553"/>
    </source>
</evidence>
<dbReference type="InterPro" id="IPR002502">
    <property type="entry name" value="Amidase_domain"/>
</dbReference>
<evidence type="ECO:0000313" key="5">
    <source>
        <dbReference type="Proteomes" id="UP000533598"/>
    </source>
</evidence>
<dbReference type="PANTHER" id="PTHR11022:SF41">
    <property type="entry name" value="PEPTIDOGLYCAN-RECOGNITION PROTEIN LC-RELATED"/>
    <property type="match status" value="1"/>
</dbReference>
<dbReference type="InterPro" id="IPR006311">
    <property type="entry name" value="TAT_signal"/>
</dbReference>
<dbReference type="InterPro" id="IPR006619">
    <property type="entry name" value="PGRP_domain_met/bac"/>
</dbReference>
<accession>A0A7W7C706</accession>
<dbReference type="Gene3D" id="3.40.80.10">
    <property type="entry name" value="Peptidoglycan recognition protein-like"/>
    <property type="match status" value="1"/>
</dbReference>
<evidence type="ECO:0000259" key="3">
    <source>
        <dbReference type="SMART" id="SM00701"/>
    </source>
</evidence>
<comment type="caution">
    <text evidence="4">The sequence shown here is derived from an EMBL/GenBank/DDBJ whole genome shotgun (WGS) entry which is preliminary data.</text>
</comment>
<dbReference type="InterPro" id="IPR015510">
    <property type="entry name" value="PGRP"/>
</dbReference>
<dbReference type="SMART" id="SM00701">
    <property type="entry name" value="PGRP"/>
    <property type="match status" value="1"/>
</dbReference>